<dbReference type="CDD" id="cd18186">
    <property type="entry name" value="BTB_POZ_ZBTB_KLHL-like"/>
    <property type="match status" value="1"/>
</dbReference>
<dbReference type="Proteomes" id="UP000521872">
    <property type="component" value="Unassembled WGS sequence"/>
</dbReference>
<dbReference type="Gene3D" id="3.30.710.10">
    <property type="entry name" value="Potassium Channel Kv1.1, Chain A"/>
    <property type="match status" value="1"/>
</dbReference>
<evidence type="ECO:0000313" key="3">
    <source>
        <dbReference type="Proteomes" id="UP000521872"/>
    </source>
</evidence>
<dbReference type="InterPro" id="IPR011333">
    <property type="entry name" value="SKP1/BTB/POZ_sf"/>
</dbReference>
<gene>
    <name evidence="2" type="ORF">D9613_001028</name>
</gene>
<dbReference type="AlphaFoldDB" id="A0A8H4R135"/>
<reference evidence="2 3" key="1">
    <citation type="submission" date="2019-12" db="EMBL/GenBank/DDBJ databases">
        <authorList>
            <person name="Floudas D."/>
            <person name="Bentzer J."/>
            <person name="Ahren D."/>
            <person name="Johansson T."/>
            <person name="Persson P."/>
            <person name="Tunlid A."/>
        </authorList>
    </citation>
    <scope>NUCLEOTIDE SEQUENCE [LARGE SCALE GENOMIC DNA]</scope>
    <source>
        <strain evidence="2 3">CBS 102.39</strain>
    </source>
</reference>
<dbReference type="EMBL" id="JAACJL010000015">
    <property type="protein sequence ID" value="KAF4621424.1"/>
    <property type="molecule type" value="Genomic_DNA"/>
</dbReference>
<feature type="region of interest" description="Disordered" evidence="1">
    <location>
        <begin position="269"/>
        <end position="308"/>
    </location>
</feature>
<comment type="caution">
    <text evidence="2">The sequence shown here is derived from an EMBL/GenBank/DDBJ whole genome shotgun (WGS) entry which is preliminary data.</text>
</comment>
<feature type="compositionally biased region" description="Basic and acidic residues" evidence="1">
    <location>
        <begin position="284"/>
        <end position="308"/>
    </location>
</feature>
<sequence>MSSSTSAATFQVGSSLVPQEQPTLSGNSRKGKNRIIRDLSHYLESTFVVFEVGDRVFRTPTHRFIQESPSFTEAYGLRLYTELSDKTNALGSARQRLSDDHVIKLNDTRPDDFKCLLKVLYPLNLSMRISLTTEEWISVLCIATERGFFRIRQMAISELERLKSLSSIQKVCLGWEMGFTSWVIDGLVELVLRSATIDDDEAFDLDRNKFTTAYAIYRLRNWRIKHGMVYASSVKAKVEARFRNELEAIRAKELGYRFVDADSKRREESAIKEEAERQAQAALEAERREEEARKREEEERKKKEEKALEEERLRVEMKIREELERREQEEREQERQEEEREKRRIEEEEAQALARRREARAQHFQKQISSFKASLIVLKPFRNRGN</sequence>
<keyword evidence="3" id="KW-1185">Reference proteome</keyword>
<evidence type="ECO:0000256" key="1">
    <source>
        <dbReference type="SAM" id="MobiDB-lite"/>
    </source>
</evidence>
<protein>
    <recommendedName>
        <fullName evidence="4">BTB domain-containing protein</fullName>
    </recommendedName>
</protein>
<evidence type="ECO:0008006" key="4">
    <source>
        <dbReference type="Google" id="ProtNLM"/>
    </source>
</evidence>
<feature type="compositionally biased region" description="Polar residues" evidence="1">
    <location>
        <begin position="1"/>
        <end position="28"/>
    </location>
</feature>
<accession>A0A8H4R135</accession>
<feature type="region of interest" description="Disordered" evidence="1">
    <location>
        <begin position="324"/>
        <end position="345"/>
    </location>
</feature>
<proteinExistence type="predicted"/>
<evidence type="ECO:0000313" key="2">
    <source>
        <dbReference type="EMBL" id="KAF4621424.1"/>
    </source>
</evidence>
<feature type="region of interest" description="Disordered" evidence="1">
    <location>
        <begin position="1"/>
        <end position="30"/>
    </location>
</feature>
<name>A0A8H4R135_9AGAR</name>
<organism evidence="2 3">
    <name type="scientific">Agrocybe pediades</name>
    <dbReference type="NCBI Taxonomy" id="84607"/>
    <lineage>
        <taxon>Eukaryota</taxon>
        <taxon>Fungi</taxon>
        <taxon>Dikarya</taxon>
        <taxon>Basidiomycota</taxon>
        <taxon>Agaricomycotina</taxon>
        <taxon>Agaricomycetes</taxon>
        <taxon>Agaricomycetidae</taxon>
        <taxon>Agaricales</taxon>
        <taxon>Agaricineae</taxon>
        <taxon>Strophariaceae</taxon>
        <taxon>Agrocybe</taxon>
    </lineage>
</organism>